<dbReference type="Gene3D" id="3.80.10.10">
    <property type="entry name" value="Ribonuclease Inhibitor"/>
    <property type="match status" value="1"/>
</dbReference>
<name>A0AAD7BCW8_MYCRO</name>
<reference evidence="1" key="1">
    <citation type="submission" date="2023-03" db="EMBL/GenBank/DDBJ databases">
        <title>Massive genome expansion in bonnet fungi (Mycena s.s.) driven by repeated elements and novel gene families across ecological guilds.</title>
        <authorList>
            <consortium name="Lawrence Berkeley National Laboratory"/>
            <person name="Harder C.B."/>
            <person name="Miyauchi S."/>
            <person name="Viragh M."/>
            <person name="Kuo A."/>
            <person name="Thoen E."/>
            <person name="Andreopoulos B."/>
            <person name="Lu D."/>
            <person name="Skrede I."/>
            <person name="Drula E."/>
            <person name="Henrissat B."/>
            <person name="Morin E."/>
            <person name="Kohler A."/>
            <person name="Barry K."/>
            <person name="LaButti K."/>
            <person name="Morin E."/>
            <person name="Salamov A."/>
            <person name="Lipzen A."/>
            <person name="Mereny Z."/>
            <person name="Hegedus B."/>
            <person name="Baldrian P."/>
            <person name="Stursova M."/>
            <person name="Weitz H."/>
            <person name="Taylor A."/>
            <person name="Grigoriev I.V."/>
            <person name="Nagy L.G."/>
            <person name="Martin F."/>
            <person name="Kauserud H."/>
        </authorList>
    </citation>
    <scope>NUCLEOTIDE SEQUENCE</scope>
    <source>
        <strain evidence="1">CBHHK067</strain>
    </source>
</reference>
<dbReference type="InterPro" id="IPR032675">
    <property type="entry name" value="LRR_dom_sf"/>
</dbReference>
<evidence type="ECO:0000313" key="2">
    <source>
        <dbReference type="Proteomes" id="UP001221757"/>
    </source>
</evidence>
<gene>
    <name evidence="1" type="ORF">B0H17DRAFT_1340972</name>
</gene>
<dbReference type="EMBL" id="JARKIE010000772">
    <property type="protein sequence ID" value="KAJ7617573.1"/>
    <property type="molecule type" value="Genomic_DNA"/>
</dbReference>
<proteinExistence type="predicted"/>
<sequence>MPALAQELIDAIIDEVGAKKWADPKDYATLTRCSLTARAFVARSQRCLFQSLTLNTRTANHLSSALAGSPHLASYVCDLHLDLPFANTSVHNPLALLLPHLTRVRRLVKSSEFDERWHWDEFPANFRSALVALFSLPSLRCVGLHDCMGVPSSIIRHALLSCEQVYLGSIEIEPEDAVFPRAEDSVVSSVPLEYLALAYSPKTDVALHALILGDEVAQRLEGVRELRFDPGGALDGLEAIALKCSDSLEHMIIDFGSEVVPQSRQCDANFNTSVCEELVESGDEPLVLPHIPGLRALTLKGSLDKLQISDAGFTLLASLPTCAPNIEDLTILLSGETSGDHELSPRADTDQALMSLAQLQEVQFDTSSSEGNTYEFESTMQHMLPLASAAGFLTFTYTYDCIWSQWFHPMAFHPMVVFSN</sequence>
<organism evidence="1 2">
    <name type="scientific">Mycena rosella</name>
    <name type="common">Pink bonnet</name>
    <name type="synonym">Agaricus rosellus</name>
    <dbReference type="NCBI Taxonomy" id="1033263"/>
    <lineage>
        <taxon>Eukaryota</taxon>
        <taxon>Fungi</taxon>
        <taxon>Dikarya</taxon>
        <taxon>Basidiomycota</taxon>
        <taxon>Agaricomycotina</taxon>
        <taxon>Agaricomycetes</taxon>
        <taxon>Agaricomycetidae</taxon>
        <taxon>Agaricales</taxon>
        <taxon>Marasmiineae</taxon>
        <taxon>Mycenaceae</taxon>
        <taxon>Mycena</taxon>
    </lineage>
</organism>
<evidence type="ECO:0000313" key="1">
    <source>
        <dbReference type="EMBL" id="KAJ7617573.1"/>
    </source>
</evidence>
<keyword evidence="2" id="KW-1185">Reference proteome</keyword>
<dbReference type="AlphaFoldDB" id="A0AAD7BCW8"/>
<accession>A0AAD7BCW8</accession>
<dbReference type="Proteomes" id="UP001221757">
    <property type="component" value="Unassembled WGS sequence"/>
</dbReference>
<protein>
    <submittedName>
        <fullName evidence="1">Uncharacterized protein</fullName>
    </submittedName>
</protein>
<comment type="caution">
    <text evidence="1">The sequence shown here is derived from an EMBL/GenBank/DDBJ whole genome shotgun (WGS) entry which is preliminary data.</text>
</comment>